<name>A0A5B7FDK1_PORTR</name>
<reference evidence="1 2" key="1">
    <citation type="submission" date="2019-05" db="EMBL/GenBank/DDBJ databases">
        <title>Another draft genome of Portunus trituberculatus and its Hox gene families provides insights of decapod evolution.</title>
        <authorList>
            <person name="Jeong J.-H."/>
            <person name="Song I."/>
            <person name="Kim S."/>
            <person name="Choi T."/>
            <person name="Kim D."/>
            <person name="Ryu S."/>
            <person name="Kim W."/>
        </authorList>
    </citation>
    <scope>NUCLEOTIDE SEQUENCE [LARGE SCALE GENOMIC DNA]</scope>
    <source>
        <tissue evidence="1">Muscle</tissue>
    </source>
</reference>
<dbReference type="EMBL" id="VSRR010006852">
    <property type="protein sequence ID" value="MPC45700.1"/>
    <property type="molecule type" value="Genomic_DNA"/>
</dbReference>
<comment type="caution">
    <text evidence="1">The sequence shown here is derived from an EMBL/GenBank/DDBJ whole genome shotgun (WGS) entry which is preliminary data.</text>
</comment>
<evidence type="ECO:0000313" key="1">
    <source>
        <dbReference type="EMBL" id="MPC45700.1"/>
    </source>
</evidence>
<accession>A0A5B7FDK1</accession>
<sequence length="86" mass="9524">MDTDHNVSSTFCIKRKKSNLIYPKPASVLQKLPAVLTSPITRLGNSHLAISSEPDAIWRDDETVWASLFSRDVAHCPLLFGTQASK</sequence>
<protein>
    <submittedName>
        <fullName evidence="1">Uncharacterized protein</fullName>
    </submittedName>
</protein>
<gene>
    <name evidence="1" type="ORF">E2C01_039407</name>
</gene>
<organism evidence="1 2">
    <name type="scientific">Portunus trituberculatus</name>
    <name type="common">Swimming crab</name>
    <name type="synonym">Neptunus trituberculatus</name>
    <dbReference type="NCBI Taxonomy" id="210409"/>
    <lineage>
        <taxon>Eukaryota</taxon>
        <taxon>Metazoa</taxon>
        <taxon>Ecdysozoa</taxon>
        <taxon>Arthropoda</taxon>
        <taxon>Crustacea</taxon>
        <taxon>Multicrustacea</taxon>
        <taxon>Malacostraca</taxon>
        <taxon>Eumalacostraca</taxon>
        <taxon>Eucarida</taxon>
        <taxon>Decapoda</taxon>
        <taxon>Pleocyemata</taxon>
        <taxon>Brachyura</taxon>
        <taxon>Eubrachyura</taxon>
        <taxon>Portunoidea</taxon>
        <taxon>Portunidae</taxon>
        <taxon>Portuninae</taxon>
        <taxon>Portunus</taxon>
    </lineage>
</organism>
<proteinExistence type="predicted"/>
<dbReference type="AlphaFoldDB" id="A0A5B7FDK1"/>
<keyword evidence="2" id="KW-1185">Reference proteome</keyword>
<evidence type="ECO:0000313" key="2">
    <source>
        <dbReference type="Proteomes" id="UP000324222"/>
    </source>
</evidence>
<dbReference type="Proteomes" id="UP000324222">
    <property type="component" value="Unassembled WGS sequence"/>
</dbReference>